<dbReference type="PROSITE" id="PS01359">
    <property type="entry name" value="ZF_PHD_1"/>
    <property type="match status" value="1"/>
</dbReference>
<evidence type="ECO:0000256" key="2">
    <source>
        <dbReference type="ARBA" id="ARBA00022737"/>
    </source>
</evidence>
<keyword evidence="1" id="KW-0479">Metal-binding</keyword>
<protein>
    <recommendedName>
        <fullName evidence="5">Zinc finger PHD-type domain-containing protein</fullName>
    </recommendedName>
</protein>
<dbReference type="GO" id="GO:0008270">
    <property type="term" value="F:zinc ion binding"/>
    <property type="evidence" value="ECO:0007669"/>
    <property type="project" value="UniProtKB-KW"/>
</dbReference>
<gene>
    <name evidence="6" type="ORF">GALMADRAFT_256221</name>
</gene>
<keyword evidence="3" id="KW-0863">Zinc-finger</keyword>
<sequence>MGPSPKAYLGIQEVSNYYRICDPAKCHPNTRVAILTDLEEWAEGTTHHYPVKWISGSAGVGKTAIMRTTAEILERRKLLLAAFFFWRTGTRCNTAQFFIATLAYQIAIAIPATRPHIEQAIDEDPHIFSRSLQVQSRVLIVDPITAVCREATFPSNYPLTFVIDGLDECLDSEKQCKDTEAQSEVLRTLQWTLQQLPKPFTVLLASRPEYHIQTIFDTSLRHMSSSLILNNLNNVHYDIRNFYIHKFREIQQHHPLRSYLPSPEWPSSEVISRLVKDADGQFIYASTVIKFVTTDRKNPCHQLDCILDAKIRGDTRPFKSLDILYSAIFSTVDKDDILLAMRVIGMLFCVKHSHPNTLPSFWDRFLGLKPGEVERVMLGLESVLAVNGTDGQTFRFYHASLQDFCFDSLRSGPFFIDTDMVYGDLAIQGIHHFDTTEDDIEKFMFEGYFAWEFWLKAANPCTELHNSIEQAQTSIWRNNIKHRFPVFLKGISESQLADKEHLYNIHLKVYHSHLNRIMQVYLQDEFLVALLLVACSSMTSGGVYSFQNTVTLIAENMSTESKDIDKREGFCLCEDKIPDYVGRSGGDLEFLTAVMTIFAKMPLADTADYYATAALAVVKSLCKRPDSLIELAKPSHSVVILIRLLSHASSRSDLVECLKDNYIFNQFGLESLGQSIREYLRRGSTTLPKVASASSATVATKSAKKVKTAIKAVEPSINSTVRRSTRKRGVSGKINLSVCLCGLVVYPTSEGVIECKQTTCDTQWYHITCTGKTQLPQNWVCDVCKASGPLRPRKRLRK</sequence>
<keyword evidence="7" id="KW-1185">Reference proteome</keyword>
<dbReference type="Pfam" id="PF24883">
    <property type="entry name" value="NPHP3_N"/>
    <property type="match status" value="1"/>
</dbReference>
<keyword evidence="2" id="KW-0677">Repeat</keyword>
<evidence type="ECO:0000256" key="1">
    <source>
        <dbReference type="ARBA" id="ARBA00022723"/>
    </source>
</evidence>
<evidence type="ECO:0000259" key="5">
    <source>
        <dbReference type="SMART" id="SM00249"/>
    </source>
</evidence>
<dbReference type="SMART" id="SM00249">
    <property type="entry name" value="PHD"/>
    <property type="match status" value="1"/>
</dbReference>
<dbReference type="Gene3D" id="3.40.50.300">
    <property type="entry name" value="P-loop containing nucleotide triphosphate hydrolases"/>
    <property type="match status" value="1"/>
</dbReference>
<evidence type="ECO:0000256" key="4">
    <source>
        <dbReference type="ARBA" id="ARBA00022833"/>
    </source>
</evidence>
<feature type="domain" description="Zinc finger PHD-type" evidence="5">
    <location>
        <begin position="738"/>
        <end position="785"/>
    </location>
</feature>
<evidence type="ECO:0000313" key="7">
    <source>
        <dbReference type="Proteomes" id="UP000027222"/>
    </source>
</evidence>
<evidence type="ECO:0000313" key="6">
    <source>
        <dbReference type="EMBL" id="KDR68988.1"/>
    </source>
</evidence>
<reference evidence="7" key="1">
    <citation type="journal article" date="2014" name="Proc. Natl. Acad. Sci. U.S.A.">
        <title>Extensive sampling of basidiomycete genomes demonstrates inadequacy of the white-rot/brown-rot paradigm for wood decay fungi.</title>
        <authorList>
            <person name="Riley R."/>
            <person name="Salamov A.A."/>
            <person name="Brown D.W."/>
            <person name="Nagy L.G."/>
            <person name="Floudas D."/>
            <person name="Held B.W."/>
            <person name="Levasseur A."/>
            <person name="Lombard V."/>
            <person name="Morin E."/>
            <person name="Otillar R."/>
            <person name="Lindquist E.A."/>
            <person name="Sun H."/>
            <person name="LaButti K.M."/>
            <person name="Schmutz J."/>
            <person name="Jabbour D."/>
            <person name="Luo H."/>
            <person name="Baker S.E."/>
            <person name="Pisabarro A.G."/>
            <person name="Walton J.D."/>
            <person name="Blanchette R.A."/>
            <person name="Henrissat B."/>
            <person name="Martin F."/>
            <person name="Cullen D."/>
            <person name="Hibbett D.S."/>
            <person name="Grigoriev I.V."/>
        </authorList>
    </citation>
    <scope>NUCLEOTIDE SEQUENCE [LARGE SCALE GENOMIC DNA]</scope>
    <source>
        <strain evidence="7">CBS 339.88</strain>
    </source>
</reference>
<organism evidence="6 7">
    <name type="scientific">Galerina marginata (strain CBS 339.88)</name>
    <dbReference type="NCBI Taxonomy" id="685588"/>
    <lineage>
        <taxon>Eukaryota</taxon>
        <taxon>Fungi</taxon>
        <taxon>Dikarya</taxon>
        <taxon>Basidiomycota</taxon>
        <taxon>Agaricomycotina</taxon>
        <taxon>Agaricomycetes</taxon>
        <taxon>Agaricomycetidae</taxon>
        <taxon>Agaricales</taxon>
        <taxon>Agaricineae</taxon>
        <taxon>Strophariaceae</taxon>
        <taxon>Galerina</taxon>
    </lineage>
</organism>
<dbReference type="SUPFAM" id="SSF57903">
    <property type="entry name" value="FYVE/PHD zinc finger"/>
    <property type="match status" value="1"/>
</dbReference>
<dbReference type="OrthoDB" id="2868770at2759"/>
<keyword evidence="4" id="KW-0862">Zinc</keyword>
<accession>A0A067SQF8</accession>
<dbReference type="InterPro" id="IPR013083">
    <property type="entry name" value="Znf_RING/FYVE/PHD"/>
</dbReference>
<evidence type="ECO:0000256" key="3">
    <source>
        <dbReference type="ARBA" id="ARBA00022771"/>
    </source>
</evidence>
<dbReference type="AlphaFoldDB" id="A0A067SQF8"/>
<dbReference type="InterPro" id="IPR019786">
    <property type="entry name" value="Zinc_finger_PHD-type_CS"/>
</dbReference>
<dbReference type="STRING" id="685588.A0A067SQF8"/>
<dbReference type="InterPro" id="IPR011011">
    <property type="entry name" value="Znf_FYVE_PHD"/>
</dbReference>
<dbReference type="InterPro" id="IPR001965">
    <property type="entry name" value="Znf_PHD"/>
</dbReference>
<dbReference type="SUPFAM" id="SSF52540">
    <property type="entry name" value="P-loop containing nucleoside triphosphate hydrolases"/>
    <property type="match status" value="1"/>
</dbReference>
<name>A0A067SQF8_GALM3</name>
<dbReference type="EMBL" id="KL142404">
    <property type="protein sequence ID" value="KDR68988.1"/>
    <property type="molecule type" value="Genomic_DNA"/>
</dbReference>
<dbReference type="Gene3D" id="3.30.40.10">
    <property type="entry name" value="Zinc/RING finger domain, C3HC4 (zinc finger)"/>
    <property type="match status" value="1"/>
</dbReference>
<dbReference type="HOGENOM" id="CLU_000288_6_10_1"/>
<dbReference type="InterPro" id="IPR056884">
    <property type="entry name" value="NPHP3-like_N"/>
</dbReference>
<dbReference type="Proteomes" id="UP000027222">
    <property type="component" value="Unassembled WGS sequence"/>
</dbReference>
<dbReference type="InterPro" id="IPR027417">
    <property type="entry name" value="P-loop_NTPase"/>
</dbReference>
<proteinExistence type="predicted"/>
<dbReference type="PANTHER" id="PTHR10039">
    <property type="entry name" value="AMELOGENIN"/>
    <property type="match status" value="1"/>
</dbReference>